<gene>
    <name evidence="1" type="ORF">BT67DRAFT_185413</name>
</gene>
<sequence length="157" mass="17180">MYVSEQWAEAIKNKAPWQHQEDMDGIYIGGGLGTHKIPHSGRVRIVPLTWSAGAAHQPGFVHSHSLSHLKPSLGYKTAPLHLRQHLACIRASLRWLPQNMPVNDVSQDLEFCPIPLLVPLCTSKCVSYAPCTSLSFDLPVPTCLSGILKAGTVLARP</sequence>
<accession>A0AAN6UPL7</accession>
<reference evidence="1" key="2">
    <citation type="submission" date="2023-05" db="EMBL/GenBank/DDBJ databases">
        <authorList>
            <consortium name="Lawrence Berkeley National Laboratory"/>
            <person name="Steindorff A."/>
            <person name="Hensen N."/>
            <person name="Bonometti L."/>
            <person name="Westerberg I."/>
            <person name="Brannstrom I.O."/>
            <person name="Guillou S."/>
            <person name="Cros-Aarteil S."/>
            <person name="Calhoun S."/>
            <person name="Haridas S."/>
            <person name="Kuo A."/>
            <person name="Mondo S."/>
            <person name="Pangilinan J."/>
            <person name="Riley R."/>
            <person name="Labutti K."/>
            <person name="Andreopoulos B."/>
            <person name="Lipzen A."/>
            <person name="Chen C."/>
            <person name="Yanf M."/>
            <person name="Daum C."/>
            <person name="Ng V."/>
            <person name="Clum A."/>
            <person name="Ohm R."/>
            <person name="Martin F."/>
            <person name="Silar P."/>
            <person name="Natvig D."/>
            <person name="Lalanne C."/>
            <person name="Gautier V."/>
            <person name="Ament-Velasquez S.L."/>
            <person name="Kruys A."/>
            <person name="Hutchinson M.I."/>
            <person name="Powell A.J."/>
            <person name="Barry K."/>
            <person name="Miller A.N."/>
            <person name="Grigoriev I.V."/>
            <person name="Debuchy R."/>
            <person name="Gladieux P."/>
            <person name="Thoren M.H."/>
            <person name="Johannesson H."/>
        </authorList>
    </citation>
    <scope>NUCLEOTIDE SEQUENCE</scope>
    <source>
        <strain evidence="1">CBS 123565</strain>
    </source>
</reference>
<organism evidence="1 2">
    <name type="scientific">Trichocladium antarcticum</name>
    <dbReference type="NCBI Taxonomy" id="1450529"/>
    <lineage>
        <taxon>Eukaryota</taxon>
        <taxon>Fungi</taxon>
        <taxon>Dikarya</taxon>
        <taxon>Ascomycota</taxon>
        <taxon>Pezizomycotina</taxon>
        <taxon>Sordariomycetes</taxon>
        <taxon>Sordariomycetidae</taxon>
        <taxon>Sordariales</taxon>
        <taxon>Chaetomiaceae</taxon>
        <taxon>Trichocladium</taxon>
    </lineage>
</organism>
<proteinExistence type="predicted"/>
<evidence type="ECO:0000313" key="1">
    <source>
        <dbReference type="EMBL" id="KAK4136604.1"/>
    </source>
</evidence>
<name>A0AAN6UPL7_9PEZI</name>
<reference evidence="1" key="1">
    <citation type="journal article" date="2023" name="Mol. Phylogenet. Evol.">
        <title>Genome-scale phylogeny and comparative genomics of the fungal order Sordariales.</title>
        <authorList>
            <person name="Hensen N."/>
            <person name="Bonometti L."/>
            <person name="Westerberg I."/>
            <person name="Brannstrom I.O."/>
            <person name="Guillou S."/>
            <person name="Cros-Aarteil S."/>
            <person name="Calhoun S."/>
            <person name="Haridas S."/>
            <person name="Kuo A."/>
            <person name="Mondo S."/>
            <person name="Pangilinan J."/>
            <person name="Riley R."/>
            <person name="LaButti K."/>
            <person name="Andreopoulos B."/>
            <person name="Lipzen A."/>
            <person name="Chen C."/>
            <person name="Yan M."/>
            <person name="Daum C."/>
            <person name="Ng V."/>
            <person name="Clum A."/>
            <person name="Steindorff A."/>
            <person name="Ohm R.A."/>
            <person name="Martin F."/>
            <person name="Silar P."/>
            <person name="Natvig D.O."/>
            <person name="Lalanne C."/>
            <person name="Gautier V."/>
            <person name="Ament-Velasquez S.L."/>
            <person name="Kruys A."/>
            <person name="Hutchinson M.I."/>
            <person name="Powell A.J."/>
            <person name="Barry K."/>
            <person name="Miller A.N."/>
            <person name="Grigoriev I.V."/>
            <person name="Debuchy R."/>
            <person name="Gladieux P."/>
            <person name="Hiltunen Thoren M."/>
            <person name="Johannesson H."/>
        </authorList>
    </citation>
    <scope>NUCLEOTIDE SEQUENCE</scope>
    <source>
        <strain evidence="1">CBS 123565</strain>
    </source>
</reference>
<evidence type="ECO:0000313" key="2">
    <source>
        <dbReference type="Proteomes" id="UP001304895"/>
    </source>
</evidence>
<dbReference type="AlphaFoldDB" id="A0AAN6UPL7"/>
<protein>
    <submittedName>
        <fullName evidence="1">Uncharacterized protein</fullName>
    </submittedName>
</protein>
<dbReference type="EMBL" id="MU853403">
    <property type="protein sequence ID" value="KAK4136604.1"/>
    <property type="molecule type" value="Genomic_DNA"/>
</dbReference>
<dbReference type="Proteomes" id="UP001304895">
    <property type="component" value="Unassembled WGS sequence"/>
</dbReference>
<keyword evidence="2" id="KW-1185">Reference proteome</keyword>
<comment type="caution">
    <text evidence="1">The sequence shown here is derived from an EMBL/GenBank/DDBJ whole genome shotgun (WGS) entry which is preliminary data.</text>
</comment>